<dbReference type="Gene3D" id="3.40.50.300">
    <property type="entry name" value="P-loop containing nucleotide triphosphate hydrolases"/>
    <property type="match status" value="1"/>
</dbReference>
<sequence length="310" mass="34325">MKLLKFLLVGLAMLTLSACATFNDEVPLGSFGQKVAESVVDVSKANRDLRICWMAAGAIEVMTDLAQRGGNAQVAFGSISLLQGAIDKARNLDPFWAETDAADVTLLFANALKAVEQSRLSQAFLGGPSIGNFLNMAKRTVVLTVKGRAVIKDINRVLRGVEDGTIDKVVGLGQRTVKVEIEHRTSCEAFEVEPVTWEQYRYEYDPIEDRIVAKVVGRYMQIPLMLAWAVTIHKAQGKTLDGVFVDLGNRAFASGQVYVALSRVRSLEDLRIARPIREEEVRCDPNVTRFYLQLMQMTQITEGKQENSPD</sequence>
<dbReference type="EMBL" id="LAZR01014650">
    <property type="protein sequence ID" value="KKM16544.1"/>
    <property type="molecule type" value="Genomic_DNA"/>
</dbReference>
<name>A0A0F9IA38_9ZZZZ</name>
<dbReference type="InterPro" id="IPR051055">
    <property type="entry name" value="PIF1_helicase"/>
</dbReference>
<evidence type="ECO:0000313" key="1">
    <source>
        <dbReference type="EMBL" id="KKM16544.1"/>
    </source>
</evidence>
<dbReference type="SUPFAM" id="SSF52540">
    <property type="entry name" value="P-loop containing nucleoside triphosphate hydrolases"/>
    <property type="match status" value="1"/>
</dbReference>
<gene>
    <name evidence="1" type="ORF">LCGC14_1684770</name>
</gene>
<organism evidence="1">
    <name type="scientific">marine sediment metagenome</name>
    <dbReference type="NCBI Taxonomy" id="412755"/>
    <lineage>
        <taxon>unclassified sequences</taxon>
        <taxon>metagenomes</taxon>
        <taxon>ecological metagenomes</taxon>
    </lineage>
</organism>
<reference evidence="1" key="1">
    <citation type="journal article" date="2015" name="Nature">
        <title>Complex archaea that bridge the gap between prokaryotes and eukaryotes.</title>
        <authorList>
            <person name="Spang A."/>
            <person name="Saw J.H."/>
            <person name="Jorgensen S.L."/>
            <person name="Zaremba-Niedzwiedzka K."/>
            <person name="Martijn J."/>
            <person name="Lind A.E."/>
            <person name="van Eijk R."/>
            <person name="Schleper C."/>
            <person name="Guy L."/>
            <person name="Ettema T.J."/>
        </authorList>
    </citation>
    <scope>NUCLEOTIDE SEQUENCE</scope>
</reference>
<dbReference type="CDD" id="cd18809">
    <property type="entry name" value="SF1_C_RecD"/>
    <property type="match status" value="1"/>
</dbReference>
<accession>A0A0F9IA38</accession>
<evidence type="ECO:0008006" key="2">
    <source>
        <dbReference type="Google" id="ProtNLM"/>
    </source>
</evidence>
<dbReference type="InterPro" id="IPR027417">
    <property type="entry name" value="P-loop_NTPase"/>
</dbReference>
<dbReference type="AlphaFoldDB" id="A0A0F9IA38"/>
<dbReference type="PANTHER" id="PTHR47642:SF5">
    <property type="entry name" value="ATP-DEPENDENT DNA HELICASE"/>
    <property type="match status" value="1"/>
</dbReference>
<dbReference type="PANTHER" id="PTHR47642">
    <property type="entry name" value="ATP-DEPENDENT DNA HELICASE"/>
    <property type="match status" value="1"/>
</dbReference>
<dbReference type="PROSITE" id="PS51257">
    <property type="entry name" value="PROKAR_LIPOPROTEIN"/>
    <property type="match status" value="1"/>
</dbReference>
<protein>
    <recommendedName>
        <fullName evidence="2">UvrD-like helicase C-terminal domain-containing protein</fullName>
    </recommendedName>
</protein>
<proteinExistence type="predicted"/>
<comment type="caution">
    <text evidence="1">The sequence shown here is derived from an EMBL/GenBank/DDBJ whole genome shotgun (WGS) entry which is preliminary data.</text>
</comment>